<dbReference type="GO" id="GO:0046872">
    <property type="term" value="F:metal ion binding"/>
    <property type="evidence" value="ECO:0007669"/>
    <property type="project" value="UniProtKB-KW"/>
</dbReference>
<evidence type="ECO:0000256" key="3">
    <source>
        <dbReference type="SAM" id="SignalP"/>
    </source>
</evidence>
<comment type="caution">
    <text evidence="5">The sequence shown here is derived from an EMBL/GenBank/DDBJ whole genome shotgun (WGS) entry which is preliminary data.</text>
</comment>
<proteinExistence type="predicted"/>
<feature type="signal peptide" evidence="3">
    <location>
        <begin position="1"/>
        <end position="20"/>
    </location>
</feature>
<dbReference type="PANTHER" id="PTHR11474:SF126">
    <property type="entry name" value="TYROSINASE-LIKE PROTEIN TYR-1-RELATED"/>
    <property type="match status" value="1"/>
</dbReference>
<dbReference type="InterPro" id="IPR008922">
    <property type="entry name" value="Di-copper_centre_dom_sf"/>
</dbReference>
<keyword evidence="2" id="KW-0186">Copper</keyword>
<evidence type="ECO:0000313" key="6">
    <source>
        <dbReference type="Proteomes" id="UP000813427"/>
    </source>
</evidence>
<dbReference type="EMBL" id="JAGPXF010000003">
    <property type="protein sequence ID" value="KAH7251016.1"/>
    <property type="molecule type" value="Genomic_DNA"/>
</dbReference>
<protein>
    <recommendedName>
        <fullName evidence="4">Tyrosinase copper-binding domain-containing protein</fullName>
    </recommendedName>
</protein>
<dbReference type="PRINTS" id="PR00092">
    <property type="entry name" value="TYROSINASE"/>
</dbReference>
<dbReference type="Gene3D" id="1.10.1280.10">
    <property type="entry name" value="Di-copper center containing domain from catechol oxidase"/>
    <property type="match status" value="1"/>
</dbReference>
<dbReference type="InterPro" id="IPR050316">
    <property type="entry name" value="Tyrosinase/Hemocyanin"/>
</dbReference>
<evidence type="ECO:0000259" key="4">
    <source>
        <dbReference type="PROSITE" id="PS00498"/>
    </source>
</evidence>
<reference evidence="5" key="1">
    <citation type="journal article" date="2021" name="Nat. Commun.">
        <title>Genetic determinants of endophytism in the Arabidopsis root mycobiome.</title>
        <authorList>
            <person name="Mesny F."/>
            <person name="Miyauchi S."/>
            <person name="Thiergart T."/>
            <person name="Pickel B."/>
            <person name="Atanasova L."/>
            <person name="Karlsson M."/>
            <person name="Huettel B."/>
            <person name="Barry K.W."/>
            <person name="Haridas S."/>
            <person name="Chen C."/>
            <person name="Bauer D."/>
            <person name="Andreopoulos W."/>
            <person name="Pangilinan J."/>
            <person name="LaButti K."/>
            <person name="Riley R."/>
            <person name="Lipzen A."/>
            <person name="Clum A."/>
            <person name="Drula E."/>
            <person name="Henrissat B."/>
            <person name="Kohler A."/>
            <person name="Grigoriev I.V."/>
            <person name="Martin F.M."/>
            <person name="Hacquard S."/>
        </authorList>
    </citation>
    <scope>NUCLEOTIDE SEQUENCE</scope>
    <source>
        <strain evidence="5">MPI-SDFR-AT-0068</strain>
    </source>
</reference>
<dbReference type="GO" id="GO:0016491">
    <property type="term" value="F:oxidoreductase activity"/>
    <property type="evidence" value="ECO:0007669"/>
    <property type="project" value="InterPro"/>
</dbReference>
<dbReference type="Proteomes" id="UP000813427">
    <property type="component" value="Unassembled WGS sequence"/>
</dbReference>
<keyword evidence="6" id="KW-1185">Reference proteome</keyword>
<dbReference type="Pfam" id="PF00264">
    <property type="entry name" value="Tyrosinase"/>
    <property type="match status" value="1"/>
</dbReference>
<accession>A0A8K0RY72</accession>
<dbReference type="PANTHER" id="PTHR11474">
    <property type="entry name" value="TYROSINASE FAMILY MEMBER"/>
    <property type="match status" value="1"/>
</dbReference>
<feature type="domain" description="Tyrosinase copper-binding" evidence="4">
    <location>
        <begin position="280"/>
        <end position="291"/>
    </location>
</feature>
<feature type="chain" id="PRO_5035449768" description="Tyrosinase copper-binding domain-containing protein" evidence="3">
    <location>
        <begin position="21"/>
        <end position="375"/>
    </location>
</feature>
<keyword evidence="1" id="KW-0479">Metal-binding</keyword>
<dbReference type="PROSITE" id="PS00498">
    <property type="entry name" value="TYROSINASE_2"/>
    <property type="match status" value="1"/>
</dbReference>
<name>A0A8K0RY72_9HYPO</name>
<evidence type="ECO:0000256" key="2">
    <source>
        <dbReference type="ARBA" id="ARBA00023008"/>
    </source>
</evidence>
<organism evidence="5 6">
    <name type="scientific">Fusarium tricinctum</name>
    <dbReference type="NCBI Taxonomy" id="61284"/>
    <lineage>
        <taxon>Eukaryota</taxon>
        <taxon>Fungi</taxon>
        <taxon>Dikarya</taxon>
        <taxon>Ascomycota</taxon>
        <taxon>Pezizomycotina</taxon>
        <taxon>Sordariomycetes</taxon>
        <taxon>Hypocreomycetidae</taxon>
        <taxon>Hypocreales</taxon>
        <taxon>Nectriaceae</taxon>
        <taxon>Fusarium</taxon>
        <taxon>Fusarium tricinctum species complex</taxon>
    </lineage>
</organism>
<evidence type="ECO:0000256" key="1">
    <source>
        <dbReference type="ARBA" id="ARBA00022723"/>
    </source>
</evidence>
<evidence type="ECO:0000313" key="5">
    <source>
        <dbReference type="EMBL" id="KAH7251016.1"/>
    </source>
</evidence>
<keyword evidence="3" id="KW-0732">Signal</keyword>
<dbReference type="AlphaFoldDB" id="A0A8K0RY72"/>
<dbReference type="InterPro" id="IPR002227">
    <property type="entry name" value="Tyrosinase_Cu-bd"/>
</dbReference>
<dbReference type="OrthoDB" id="6132182at2759"/>
<dbReference type="SUPFAM" id="SSF48056">
    <property type="entry name" value="Di-copper centre-containing domain"/>
    <property type="match status" value="1"/>
</dbReference>
<sequence length="375" mass="41316">MLISFQNLLLLAAFAKDSLARPSPSNYSSAAKCSKPRIRKECSSEQTAYIDAVQCLKTAPSKGTLFFDTLESRYDDFVALHINATRGGQEAPSLINTPPNNGSQSDVTVYGVHGVGVFLPWHRYAIWTFESILREECNYTGAQPYWDWTFDNPASNGSLFKSPVLQAFGGDGSATDNCVKDGPFTGNASLNIGPSESYAKNPRCLTRAITENVFDDSSRWEDIYPPTMSRKNHVQLQAFVDGLNFISEEDKLSMGVANPHSMGHTGIGGDLIDIFSSPNDPIFWLHHTQLDYMWSLWQKADKSRLADIGGARTIDGFGPSGDKVELTTLDTPLWMGFMNDDVPVKAVMDTLNRDGEGVLCYEYEESPSLAGKQGF</sequence>
<gene>
    <name evidence="5" type="ORF">BKA59DRAFT_395138</name>
</gene>